<accession>A0ABD5WJW0</accession>
<keyword evidence="3" id="KW-1185">Reference proteome</keyword>
<feature type="transmembrane region" description="Helical" evidence="1">
    <location>
        <begin position="131"/>
        <end position="154"/>
    </location>
</feature>
<organism evidence="2 3">
    <name type="scientific">Halorussus caseinilyticus</name>
    <dbReference type="NCBI Taxonomy" id="3034025"/>
    <lineage>
        <taxon>Archaea</taxon>
        <taxon>Methanobacteriati</taxon>
        <taxon>Methanobacteriota</taxon>
        <taxon>Stenosarchaea group</taxon>
        <taxon>Halobacteria</taxon>
        <taxon>Halobacteriales</taxon>
        <taxon>Haladaptataceae</taxon>
        <taxon>Halorussus</taxon>
    </lineage>
</organism>
<evidence type="ECO:0000313" key="2">
    <source>
        <dbReference type="EMBL" id="MFC7078906.1"/>
    </source>
</evidence>
<dbReference type="Proteomes" id="UP001596407">
    <property type="component" value="Unassembled WGS sequence"/>
</dbReference>
<feature type="transmembrane region" description="Helical" evidence="1">
    <location>
        <begin position="104"/>
        <end position="125"/>
    </location>
</feature>
<dbReference type="EMBL" id="JBHSZH010000001">
    <property type="protein sequence ID" value="MFC7078906.1"/>
    <property type="molecule type" value="Genomic_DNA"/>
</dbReference>
<name>A0ABD5WJW0_9EURY</name>
<protein>
    <submittedName>
        <fullName evidence="2">Uncharacterized protein</fullName>
    </submittedName>
</protein>
<evidence type="ECO:0000256" key="1">
    <source>
        <dbReference type="SAM" id="Phobius"/>
    </source>
</evidence>
<keyword evidence="1" id="KW-0812">Transmembrane</keyword>
<dbReference type="AlphaFoldDB" id="A0ABD5WJW0"/>
<keyword evidence="1" id="KW-0472">Membrane</keyword>
<comment type="caution">
    <text evidence="2">The sequence shown here is derived from an EMBL/GenBank/DDBJ whole genome shotgun (WGS) entry which is preliminary data.</text>
</comment>
<sequence length="173" mass="19408">MGLYLRSQPHPKDQYKEDVEDLQKDRWNDACGELGPVVSEAYEFVCQAENDHEHTELRDGEKASVILRRVLDDRADLGDLEAKLESIDEPKREYRSCRENRSRALWFFFGGGAGFGVSSAVVWLAPEKTVFTAVEASLITLSLLGVVAGAFVAYHSSSAQTNLDEMVEDKDFM</sequence>
<evidence type="ECO:0000313" key="3">
    <source>
        <dbReference type="Proteomes" id="UP001596407"/>
    </source>
</evidence>
<reference evidence="2 3" key="1">
    <citation type="journal article" date="2019" name="Int. J. Syst. Evol. Microbiol.">
        <title>The Global Catalogue of Microorganisms (GCM) 10K type strain sequencing project: providing services to taxonomists for standard genome sequencing and annotation.</title>
        <authorList>
            <consortium name="The Broad Institute Genomics Platform"/>
            <consortium name="The Broad Institute Genome Sequencing Center for Infectious Disease"/>
            <person name="Wu L."/>
            <person name="Ma J."/>
        </authorList>
    </citation>
    <scope>NUCLEOTIDE SEQUENCE [LARGE SCALE GENOMIC DNA]</scope>
    <source>
        <strain evidence="2 3">DT72</strain>
    </source>
</reference>
<proteinExistence type="predicted"/>
<gene>
    <name evidence="2" type="ORF">ACFQJ6_00955</name>
</gene>
<dbReference type="RefSeq" id="WP_382208458.1">
    <property type="nucleotide sequence ID" value="NZ_JBHSZH010000001.1"/>
</dbReference>
<keyword evidence="1" id="KW-1133">Transmembrane helix</keyword>